<dbReference type="NCBIfam" id="TIGR00745">
    <property type="entry name" value="apbA_panE"/>
    <property type="match status" value="1"/>
</dbReference>
<dbReference type="InterPro" id="IPR021858">
    <property type="entry name" value="Fun_TF"/>
</dbReference>
<accession>B6QN03</accession>
<evidence type="ECO:0000259" key="5">
    <source>
        <dbReference type="Pfam" id="PF08546"/>
    </source>
</evidence>
<protein>
    <recommendedName>
        <fullName evidence="8">2-dehydropantoate 2-reductase</fullName>
    </recommendedName>
</protein>
<dbReference type="SUPFAM" id="SSF48179">
    <property type="entry name" value="6-phosphogluconate dehydrogenase C-terminal domain-like"/>
    <property type="match status" value="1"/>
</dbReference>
<dbReference type="FunFam" id="3.40.50.720:FF:000739">
    <property type="entry name" value="2-dehydropantoate 2-reductase"/>
    <property type="match status" value="1"/>
</dbReference>
<sequence>MPGTMGSMAKSNILVVGFGGIGTITAYNLEAGGLATVTGVLRSNYDMVKERGFKIWSCDHGDIPSWRPSTISKNVPNVEAESLTPFDYVVVCTKNIPDIPPTVADIIAPAITAGHTAIVLVQNGINIEKPIIAAFPSNVAISGISRMSSAELAPGQIFHQDHDILIIGAFRNPNLELKTELKAAKHFADLYNAGGKATGQYDEDVTFMRWRKLVYNASFNSLCAITGMDTTKLRLSGSAVHELLLPVMLEIKNIARAAGVKLAPDQEEVSLAGDAIDAYFRPSMQQDIEKGNYMEMEIIVGESVREAQRLGVPAPTLTFIYSLLKVLQFKTKAKKNLVTLPPMKDYGAGDILAAFKKGLRYFLDRCVPRNDHDEAANSVVQATTNATKHHLHVVGAKIADSCATMGRFLSNESPAALPEKRRGSVCLFERPEEVALYTYCKILVSKDVNRVAGELQGHDGFHNPYRKLSVLSLSFPVLLRSILSCAAEHMRSLDLCPAPLAVELHDQAIRAIRLELATWNSHRTTPTSNSGLPISVGMTADESLLAAVLLQPGAIAFSGSAPISVHTHLEIGFHMLTDLGYLRSSETLKSAIPKFLLQRFAIVDLGICVWHRRRPRIPVNTWLVGSANITTKDDAIHDTFDDIQPSFREMAGCPYNVYTFLNRVMHLAADMSCSPSPQSQRVIYQEAITLETEIRTYELRISSPNQNRSPQSVPMDAVRRAFTHAALILLLRRVFLEPSSSPRVQNSVEIIFTLMDNIPVTQKRTSTRAEDVYSGIDSAAGLPFYLAAREALTLEMQQIIREKHEKWREVYPNPARIQLMEVAERLWLQRVKDPSFSEKACEEIETSCDAYIF</sequence>
<dbReference type="GO" id="GO:0015940">
    <property type="term" value="P:pantothenate biosynthetic process"/>
    <property type="evidence" value="ECO:0007669"/>
    <property type="project" value="InterPro"/>
</dbReference>
<gene>
    <name evidence="6" type="ORF">PMAA_051540</name>
</gene>
<name>B6QN03_TALMQ</name>
<evidence type="ECO:0000313" key="6">
    <source>
        <dbReference type="EMBL" id="EEA21343.1"/>
    </source>
</evidence>
<dbReference type="OrthoDB" id="4314040at2759"/>
<dbReference type="InterPro" id="IPR051402">
    <property type="entry name" value="KPR-Related"/>
</dbReference>
<dbReference type="AlphaFoldDB" id="B6QN03"/>
<proteinExistence type="inferred from homology"/>
<keyword evidence="7" id="KW-1185">Reference proteome</keyword>
<evidence type="ECO:0000256" key="1">
    <source>
        <dbReference type="ARBA" id="ARBA00007870"/>
    </source>
</evidence>
<dbReference type="SUPFAM" id="SSF51735">
    <property type="entry name" value="NAD(P)-binding Rossmann-fold domains"/>
    <property type="match status" value="1"/>
</dbReference>
<keyword evidence="2" id="KW-0521">NADP</keyword>
<feature type="domain" description="Ketopantoate reductase C-terminal" evidence="5">
    <location>
        <begin position="208"/>
        <end position="328"/>
    </location>
</feature>
<evidence type="ECO:0000256" key="2">
    <source>
        <dbReference type="ARBA" id="ARBA00022857"/>
    </source>
</evidence>
<dbReference type="InterPro" id="IPR013328">
    <property type="entry name" value="6PGD_dom2"/>
</dbReference>
<dbReference type="HOGENOM" id="CLU_325215_0_0_1"/>
<evidence type="ECO:0008006" key="8">
    <source>
        <dbReference type="Google" id="ProtNLM"/>
    </source>
</evidence>
<evidence type="ECO:0000313" key="7">
    <source>
        <dbReference type="Proteomes" id="UP000001294"/>
    </source>
</evidence>
<dbReference type="GO" id="GO:0008677">
    <property type="term" value="F:2-dehydropantoate 2-reductase activity"/>
    <property type="evidence" value="ECO:0007669"/>
    <property type="project" value="InterPro"/>
</dbReference>
<dbReference type="GO" id="GO:0005737">
    <property type="term" value="C:cytoplasm"/>
    <property type="evidence" value="ECO:0007669"/>
    <property type="project" value="TreeGrafter"/>
</dbReference>
<dbReference type="InterPro" id="IPR036291">
    <property type="entry name" value="NAD(P)-bd_dom_sf"/>
</dbReference>
<keyword evidence="3" id="KW-0560">Oxidoreductase</keyword>
<dbReference type="PANTHER" id="PTHR21708:SF30">
    <property type="entry name" value="2-DEHYDROPANTOATE 2-REDUCTASE-RELATED"/>
    <property type="match status" value="1"/>
</dbReference>
<reference evidence="7" key="1">
    <citation type="journal article" date="2015" name="Genome Announc.">
        <title>Genome sequence of the AIDS-associated pathogen Penicillium marneffei (ATCC18224) and its near taxonomic relative Talaromyces stipitatus (ATCC10500).</title>
        <authorList>
            <person name="Nierman W.C."/>
            <person name="Fedorova-Abrams N.D."/>
            <person name="Andrianopoulos A."/>
        </authorList>
    </citation>
    <scope>NUCLEOTIDE SEQUENCE [LARGE SCALE GENOMIC DNA]</scope>
    <source>
        <strain evidence="7">ATCC 18224 / CBS 334.59 / QM 7333</strain>
    </source>
</reference>
<dbReference type="InterPro" id="IPR013332">
    <property type="entry name" value="KPR_N"/>
</dbReference>
<dbReference type="FunFam" id="1.10.1040.10:FF:000017">
    <property type="entry name" value="2-dehydropantoate 2-reductase"/>
    <property type="match status" value="1"/>
</dbReference>
<evidence type="ECO:0000259" key="4">
    <source>
        <dbReference type="Pfam" id="PF02558"/>
    </source>
</evidence>
<dbReference type="Pfam" id="PF08546">
    <property type="entry name" value="ApbA_C"/>
    <property type="match status" value="1"/>
</dbReference>
<dbReference type="InterPro" id="IPR003710">
    <property type="entry name" value="ApbA"/>
</dbReference>
<dbReference type="Gene3D" id="3.40.50.720">
    <property type="entry name" value="NAD(P)-binding Rossmann-like Domain"/>
    <property type="match status" value="1"/>
</dbReference>
<evidence type="ECO:0000256" key="3">
    <source>
        <dbReference type="ARBA" id="ARBA00023002"/>
    </source>
</evidence>
<dbReference type="InterPro" id="IPR013752">
    <property type="entry name" value="KPA_reductase"/>
</dbReference>
<dbReference type="Pfam" id="PF02558">
    <property type="entry name" value="ApbA"/>
    <property type="match status" value="1"/>
</dbReference>
<dbReference type="Gene3D" id="1.10.1040.10">
    <property type="entry name" value="N-(1-d-carboxylethyl)-l-norvaline Dehydrogenase, domain 2"/>
    <property type="match status" value="1"/>
</dbReference>
<dbReference type="Proteomes" id="UP000001294">
    <property type="component" value="Unassembled WGS sequence"/>
</dbReference>
<feature type="domain" description="Ketopantoate reductase N-terminal" evidence="4">
    <location>
        <begin position="13"/>
        <end position="171"/>
    </location>
</feature>
<dbReference type="VEuPathDB" id="FungiDB:PMAA_051540"/>
<dbReference type="PANTHER" id="PTHR21708">
    <property type="entry name" value="PROBABLE 2-DEHYDROPANTOATE 2-REDUCTASE"/>
    <property type="match status" value="1"/>
</dbReference>
<comment type="similarity">
    <text evidence="1">Belongs to the ketopantoate reductase family.</text>
</comment>
<dbReference type="EMBL" id="DS995903">
    <property type="protein sequence ID" value="EEA21343.1"/>
    <property type="molecule type" value="Genomic_DNA"/>
</dbReference>
<dbReference type="InterPro" id="IPR008927">
    <property type="entry name" value="6-PGluconate_DH-like_C_sf"/>
</dbReference>
<organism evidence="6 7">
    <name type="scientific">Talaromyces marneffei (strain ATCC 18224 / CBS 334.59 / QM 7333)</name>
    <name type="common">Penicillium marneffei</name>
    <dbReference type="NCBI Taxonomy" id="441960"/>
    <lineage>
        <taxon>Eukaryota</taxon>
        <taxon>Fungi</taxon>
        <taxon>Dikarya</taxon>
        <taxon>Ascomycota</taxon>
        <taxon>Pezizomycotina</taxon>
        <taxon>Eurotiomycetes</taxon>
        <taxon>Eurotiomycetidae</taxon>
        <taxon>Eurotiales</taxon>
        <taxon>Trichocomaceae</taxon>
        <taxon>Talaromyces</taxon>
        <taxon>Talaromyces sect. Talaromyces</taxon>
    </lineage>
</organism>
<dbReference type="Pfam" id="PF11951">
    <property type="entry name" value="Fungal_trans_2"/>
    <property type="match status" value="1"/>
</dbReference>